<keyword evidence="2" id="KW-1185">Reference proteome</keyword>
<accession>A0A2U1JV51</accession>
<sequence length="110" mass="12578">MKVTTKGHTIIIKDTEGNIVAFLEKINNQYNSFKKHNLILDISHDKSVDVKSITIFSDLAKKHKKEKKSLVLVAEDIDYNKVPKSIVVVPTQLEAHDMIEMDEIERDLGF</sequence>
<evidence type="ECO:0000313" key="2">
    <source>
        <dbReference type="Proteomes" id="UP000245618"/>
    </source>
</evidence>
<dbReference type="EMBL" id="QCZH01000010">
    <property type="protein sequence ID" value="PWA08855.1"/>
    <property type="molecule type" value="Genomic_DNA"/>
</dbReference>
<dbReference type="Proteomes" id="UP000245618">
    <property type="component" value="Unassembled WGS sequence"/>
</dbReference>
<evidence type="ECO:0000313" key="1">
    <source>
        <dbReference type="EMBL" id="PWA08855.1"/>
    </source>
</evidence>
<dbReference type="OrthoDB" id="1442602at2"/>
<protein>
    <submittedName>
        <fullName evidence="1">Ribonuclease Z</fullName>
    </submittedName>
</protein>
<reference evidence="1 2" key="1">
    <citation type="submission" date="2018-04" db="EMBL/GenBank/DDBJ databases">
        <title>Flavobacterium sp. nov., isolated from glacier ice.</title>
        <authorList>
            <person name="Liu Q."/>
            <person name="Xin Y.-H."/>
        </authorList>
    </citation>
    <scope>NUCLEOTIDE SEQUENCE [LARGE SCALE GENOMIC DNA]</scope>
    <source>
        <strain evidence="1 2">LB2P30</strain>
    </source>
</reference>
<dbReference type="Gene3D" id="3.30.750.24">
    <property type="entry name" value="STAS domain"/>
    <property type="match status" value="1"/>
</dbReference>
<comment type="caution">
    <text evidence="1">The sequence shown here is derived from an EMBL/GenBank/DDBJ whole genome shotgun (WGS) entry which is preliminary data.</text>
</comment>
<proteinExistence type="predicted"/>
<organism evidence="1 2">
    <name type="scientific">Flavobacterium laiguense</name>
    <dbReference type="NCBI Taxonomy" id="2169409"/>
    <lineage>
        <taxon>Bacteria</taxon>
        <taxon>Pseudomonadati</taxon>
        <taxon>Bacteroidota</taxon>
        <taxon>Flavobacteriia</taxon>
        <taxon>Flavobacteriales</taxon>
        <taxon>Flavobacteriaceae</taxon>
        <taxon>Flavobacterium</taxon>
    </lineage>
</organism>
<gene>
    <name evidence="1" type="ORF">DB891_10565</name>
</gene>
<dbReference type="AlphaFoldDB" id="A0A2U1JV51"/>
<dbReference type="InterPro" id="IPR036513">
    <property type="entry name" value="STAS_dom_sf"/>
</dbReference>
<name>A0A2U1JV51_9FLAO</name>
<dbReference type="RefSeq" id="WP_116763309.1">
    <property type="nucleotide sequence ID" value="NZ_QCZH01000010.1"/>
</dbReference>